<dbReference type="Proteomes" id="UP000534286">
    <property type="component" value="Unassembled WGS sequence"/>
</dbReference>
<keyword evidence="1" id="KW-0472">Membrane</keyword>
<dbReference type="EMBL" id="JACHJU010000002">
    <property type="protein sequence ID" value="MBB4940740.1"/>
    <property type="molecule type" value="Genomic_DNA"/>
</dbReference>
<dbReference type="RefSeq" id="WP_184756906.1">
    <property type="nucleotide sequence ID" value="NZ_BAABEK010000005.1"/>
</dbReference>
<name>A0A7W7WBX0_9ACTN</name>
<keyword evidence="3" id="KW-1185">Reference proteome</keyword>
<dbReference type="AlphaFoldDB" id="A0A7W7WBX0"/>
<proteinExistence type="predicted"/>
<evidence type="ECO:0000313" key="3">
    <source>
        <dbReference type="Proteomes" id="UP000534286"/>
    </source>
</evidence>
<keyword evidence="1" id="KW-1133">Transmembrane helix</keyword>
<evidence type="ECO:0000256" key="1">
    <source>
        <dbReference type="SAM" id="Phobius"/>
    </source>
</evidence>
<accession>A0A7W7WBX0</accession>
<protein>
    <submittedName>
        <fullName evidence="2">Uncharacterized protein</fullName>
    </submittedName>
</protein>
<reference evidence="2 3" key="1">
    <citation type="submission" date="2020-08" db="EMBL/GenBank/DDBJ databases">
        <title>Sequencing the genomes of 1000 actinobacteria strains.</title>
        <authorList>
            <person name="Klenk H.-P."/>
        </authorList>
    </citation>
    <scope>NUCLEOTIDE SEQUENCE [LARGE SCALE GENOMIC DNA]</scope>
    <source>
        <strain evidence="2 3">DSM 43023</strain>
    </source>
</reference>
<keyword evidence="1" id="KW-0812">Transmembrane</keyword>
<feature type="transmembrane region" description="Helical" evidence="1">
    <location>
        <begin position="21"/>
        <end position="42"/>
    </location>
</feature>
<sequence length="77" mass="8439">MANLMIPLERINAEARTLDPAKTLVLLARLVGTVLLAIPYALGWTLRKAWMGVALLWTAAVVGWQEAGRSRQAVPDE</sequence>
<evidence type="ECO:0000313" key="2">
    <source>
        <dbReference type="EMBL" id="MBB4940740.1"/>
    </source>
</evidence>
<gene>
    <name evidence="2" type="ORF">FHR32_005117</name>
</gene>
<organism evidence="2 3">
    <name type="scientific">Streptosporangium album</name>
    <dbReference type="NCBI Taxonomy" id="47479"/>
    <lineage>
        <taxon>Bacteria</taxon>
        <taxon>Bacillati</taxon>
        <taxon>Actinomycetota</taxon>
        <taxon>Actinomycetes</taxon>
        <taxon>Streptosporangiales</taxon>
        <taxon>Streptosporangiaceae</taxon>
        <taxon>Streptosporangium</taxon>
    </lineage>
</organism>
<comment type="caution">
    <text evidence="2">The sequence shown here is derived from an EMBL/GenBank/DDBJ whole genome shotgun (WGS) entry which is preliminary data.</text>
</comment>